<keyword evidence="4" id="KW-1133">Transmembrane helix</keyword>
<dbReference type="EMBL" id="JAACJP010000003">
    <property type="protein sequence ID" value="KAF5385857.1"/>
    <property type="molecule type" value="Genomic_DNA"/>
</dbReference>
<dbReference type="Pfam" id="PF10250">
    <property type="entry name" value="O-FucT"/>
    <property type="match status" value="1"/>
</dbReference>
<organism evidence="5 6">
    <name type="scientific">Tricholomella constricta</name>
    <dbReference type="NCBI Taxonomy" id="117010"/>
    <lineage>
        <taxon>Eukaryota</taxon>
        <taxon>Fungi</taxon>
        <taxon>Dikarya</taxon>
        <taxon>Basidiomycota</taxon>
        <taxon>Agaricomycotina</taxon>
        <taxon>Agaricomycetes</taxon>
        <taxon>Agaricomycetidae</taxon>
        <taxon>Agaricales</taxon>
        <taxon>Tricholomatineae</taxon>
        <taxon>Lyophyllaceae</taxon>
        <taxon>Tricholomella</taxon>
    </lineage>
</organism>
<keyword evidence="2" id="KW-0294">Fucose metabolism</keyword>
<dbReference type="GO" id="GO:0016740">
    <property type="term" value="F:transferase activity"/>
    <property type="evidence" value="ECO:0007669"/>
    <property type="project" value="UniProtKB-KW"/>
</dbReference>
<evidence type="ECO:0008006" key="7">
    <source>
        <dbReference type="Google" id="ProtNLM"/>
    </source>
</evidence>
<dbReference type="GO" id="GO:0006004">
    <property type="term" value="P:fucose metabolic process"/>
    <property type="evidence" value="ECO:0007669"/>
    <property type="project" value="UniProtKB-KW"/>
</dbReference>
<comment type="caution">
    <text evidence="5">The sequence shown here is derived from an EMBL/GenBank/DDBJ whole genome shotgun (WGS) entry which is preliminary data.</text>
</comment>
<evidence type="ECO:0000256" key="2">
    <source>
        <dbReference type="ARBA" id="ARBA00023253"/>
    </source>
</evidence>
<evidence type="ECO:0000313" key="6">
    <source>
        <dbReference type="Proteomes" id="UP000565441"/>
    </source>
</evidence>
<evidence type="ECO:0000256" key="3">
    <source>
        <dbReference type="ARBA" id="ARBA00023277"/>
    </source>
</evidence>
<keyword evidence="1" id="KW-0808">Transferase</keyword>
<evidence type="ECO:0000256" key="1">
    <source>
        <dbReference type="ARBA" id="ARBA00022679"/>
    </source>
</evidence>
<evidence type="ECO:0000313" key="5">
    <source>
        <dbReference type="EMBL" id="KAF5385857.1"/>
    </source>
</evidence>
<keyword evidence="4" id="KW-0812">Transmembrane</keyword>
<protein>
    <recommendedName>
        <fullName evidence="7">O-fucosyltransferase family protein</fullName>
    </recommendedName>
</protein>
<name>A0A8H5HM71_9AGAR</name>
<evidence type="ECO:0000256" key="4">
    <source>
        <dbReference type="SAM" id="Phobius"/>
    </source>
</evidence>
<proteinExistence type="predicted"/>
<dbReference type="AlphaFoldDB" id="A0A8H5HM71"/>
<dbReference type="OrthoDB" id="1882547at2759"/>
<dbReference type="InterPro" id="IPR019378">
    <property type="entry name" value="GDP-Fuc_O-FucTrfase"/>
</dbReference>
<dbReference type="Proteomes" id="UP000565441">
    <property type="component" value="Unassembled WGS sequence"/>
</dbReference>
<keyword evidence="3" id="KW-0119">Carbohydrate metabolism</keyword>
<feature type="transmembrane region" description="Helical" evidence="4">
    <location>
        <begin position="77"/>
        <end position="99"/>
    </location>
</feature>
<dbReference type="PANTHER" id="PTHR36050">
    <property type="entry name" value="O-FUCOSYLTRANSFERASE 30"/>
    <property type="match status" value="1"/>
</dbReference>
<accession>A0A8H5HM71</accession>
<reference evidence="5 6" key="1">
    <citation type="journal article" date="2020" name="ISME J.">
        <title>Uncovering the hidden diversity of litter-decomposition mechanisms in mushroom-forming fungi.</title>
        <authorList>
            <person name="Floudas D."/>
            <person name="Bentzer J."/>
            <person name="Ahren D."/>
            <person name="Johansson T."/>
            <person name="Persson P."/>
            <person name="Tunlid A."/>
        </authorList>
    </citation>
    <scope>NUCLEOTIDE SEQUENCE [LARGE SCALE GENOMIC DNA]</scope>
    <source>
        <strain evidence="5 6">CBS 661.87</strain>
    </source>
</reference>
<dbReference type="PANTHER" id="PTHR36050:SF1">
    <property type="entry name" value="O-FUCOSYLTRANSFERASE 30"/>
    <property type="match status" value="1"/>
</dbReference>
<sequence>MFTVGVVRLTSEPSDVAMIPFSTSAFAHAANSSPSISMEKGAYRMRAPYTKTPVKSLYPAHSRRNRRTDHREPSSNLAMLVMILTLASISSFGMAYYLFATRWDTRELSRRRVADQRQQGVPVNLYEDGPLRTQHDPDEKFLAYLPHSGFHNQRIAFENALVLARLLNRTLLTPPIQLGNKPLRYVHFNALYHDLMLSNKFGLQHCSHIASPIPLPLECTEYFSYTQIPWDWLVDLNRVRSQQPLRQRWNLTEAWTYENLNISRTDVLYIKDSSPYHYRFLDTRTDISPSSHKYLESIYVPDLMLSTKRLIHVGTLFGSSRLRLKDPVSVAIRGAIRENMSFSNPSLLKAAKLVANSLGPNYLGAHLRLGDGEFKRNGAVNAREIWWHLVHHILQYTEEETLFLENALVGRTLDVPLSRAAIRHNDRLRNTEIWRYLPPMLDCRGKLHSGHHLLRLNTPLFISTDVEENNPLLARFRRSFPCIFYLSDFPTATTHLDGLYNPLDGVKMKQFMLPFLDALVVAQAWKAVGTENSTFSHFVQDVLWRNFHGLPIVQRG</sequence>
<keyword evidence="4" id="KW-0472">Membrane</keyword>
<gene>
    <name evidence="5" type="ORF">D9615_002351</name>
</gene>
<keyword evidence="6" id="KW-1185">Reference proteome</keyword>